<dbReference type="PROSITE" id="PS51257">
    <property type="entry name" value="PROKAR_LIPOPROTEIN"/>
    <property type="match status" value="1"/>
</dbReference>
<feature type="signal peptide" evidence="1">
    <location>
        <begin position="1"/>
        <end position="26"/>
    </location>
</feature>
<accession>A0ABP9C1M7</accession>
<proteinExistence type="predicted"/>
<organism evidence="2 3">
    <name type="scientific">Lysobacter hankyongensis</name>
    <dbReference type="NCBI Taxonomy" id="1176535"/>
    <lineage>
        <taxon>Bacteria</taxon>
        <taxon>Pseudomonadati</taxon>
        <taxon>Pseudomonadota</taxon>
        <taxon>Gammaproteobacteria</taxon>
        <taxon>Lysobacterales</taxon>
        <taxon>Lysobacteraceae</taxon>
        <taxon>Lysobacter</taxon>
    </lineage>
</organism>
<evidence type="ECO:0000313" key="2">
    <source>
        <dbReference type="EMBL" id="GAA4803695.1"/>
    </source>
</evidence>
<keyword evidence="3" id="KW-1185">Reference proteome</keyword>
<dbReference type="EMBL" id="BAABJE010000018">
    <property type="protein sequence ID" value="GAA4803695.1"/>
    <property type="molecule type" value="Genomic_DNA"/>
</dbReference>
<name>A0ABP9C1M7_9GAMM</name>
<dbReference type="RefSeq" id="WP_345304465.1">
    <property type="nucleotide sequence ID" value="NZ_BAABJE010000018.1"/>
</dbReference>
<dbReference type="Proteomes" id="UP001499959">
    <property type="component" value="Unassembled WGS sequence"/>
</dbReference>
<comment type="caution">
    <text evidence="2">The sequence shown here is derived from an EMBL/GenBank/DDBJ whole genome shotgun (WGS) entry which is preliminary data.</text>
</comment>
<sequence>MRMTIPRSITIAIVAATMCIPLSAPAGSILGGCRFDTTTLRFAGTPEAQTVCLLRKVKPKGSGAVVQPIPPWLLARVGKPIDLEVVQVQRYLDRNAIGSADLGGPLASGDASTRRYFVIHDTSSPELPNASAFPVEIDLPGHWTNRLTGWDGLSNKVNLIISRDGRSRTFLDWAADRPRSATKVEVQFNAARRVFVHVENIQVRMKPPGSWAWRAPDPGFGAAQTQRLALAYIVASLRAGRWLIPAYHFNIDEGIPDGHDDPQNVDLADWVSRAEQIERQIRE</sequence>
<protein>
    <submittedName>
        <fullName evidence="2">Uncharacterized protein</fullName>
    </submittedName>
</protein>
<feature type="chain" id="PRO_5047241324" evidence="1">
    <location>
        <begin position="27"/>
        <end position="283"/>
    </location>
</feature>
<evidence type="ECO:0000313" key="3">
    <source>
        <dbReference type="Proteomes" id="UP001499959"/>
    </source>
</evidence>
<gene>
    <name evidence="2" type="ORF">GCM10023307_33060</name>
</gene>
<reference evidence="3" key="1">
    <citation type="journal article" date="2019" name="Int. J. Syst. Evol. Microbiol.">
        <title>The Global Catalogue of Microorganisms (GCM) 10K type strain sequencing project: providing services to taxonomists for standard genome sequencing and annotation.</title>
        <authorList>
            <consortium name="The Broad Institute Genomics Platform"/>
            <consortium name="The Broad Institute Genome Sequencing Center for Infectious Disease"/>
            <person name="Wu L."/>
            <person name="Ma J."/>
        </authorList>
    </citation>
    <scope>NUCLEOTIDE SEQUENCE [LARGE SCALE GENOMIC DNA]</scope>
    <source>
        <strain evidence="3">JCM 18204</strain>
    </source>
</reference>
<keyword evidence="1" id="KW-0732">Signal</keyword>
<evidence type="ECO:0000256" key="1">
    <source>
        <dbReference type="SAM" id="SignalP"/>
    </source>
</evidence>